<dbReference type="SUPFAM" id="SSF53335">
    <property type="entry name" value="S-adenosyl-L-methionine-dependent methyltransferases"/>
    <property type="match status" value="1"/>
</dbReference>
<protein>
    <submittedName>
        <fullName evidence="3">16S rRNA (Guanine(966)-N(2))-methyltransferase RsmD</fullName>
        <ecNumber evidence="3">2.1.1.171</ecNumber>
    </submittedName>
</protein>
<dbReference type="RefSeq" id="WP_126111298.1">
    <property type="nucleotide sequence ID" value="NZ_CP034465.1"/>
</dbReference>
<dbReference type="PIRSF" id="PIRSF004553">
    <property type="entry name" value="CHP00095"/>
    <property type="match status" value="1"/>
</dbReference>
<evidence type="ECO:0000313" key="3">
    <source>
        <dbReference type="EMBL" id="AZP05174.1"/>
    </source>
</evidence>
<dbReference type="Pfam" id="PF03602">
    <property type="entry name" value="Cons_hypoth95"/>
    <property type="match status" value="1"/>
</dbReference>
<evidence type="ECO:0000313" key="4">
    <source>
        <dbReference type="Proteomes" id="UP000273326"/>
    </source>
</evidence>
<name>A0A3Q9BLG6_9LACT</name>
<dbReference type="CDD" id="cd02440">
    <property type="entry name" value="AdoMet_MTases"/>
    <property type="match status" value="1"/>
</dbReference>
<dbReference type="EC" id="2.1.1.171" evidence="3"/>
<dbReference type="InterPro" id="IPR029063">
    <property type="entry name" value="SAM-dependent_MTases_sf"/>
</dbReference>
<dbReference type="InterPro" id="IPR004398">
    <property type="entry name" value="RNA_MeTrfase_RsmD"/>
</dbReference>
<dbReference type="PANTHER" id="PTHR43542">
    <property type="entry name" value="METHYLTRANSFERASE"/>
    <property type="match status" value="1"/>
</dbReference>
<organism evidence="3 4">
    <name type="scientific">Jeotgalibaca ciconiae</name>
    <dbReference type="NCBI Taxonomy" id="2496265"/>
    <lineage>
        <taxon>Bacteria</taxon>
        <taxon>Bacillati</taxon>
        <taxon>Bacillota</taxon>
        <taxon>Bacilli</taxon>
        <taxon>Lactobacillales</taxon>
        <taxon>Carnobacteriaceae</taxon>
        <taxon>Jeotgalibaca</taxon>
    </lineage>
</organism>
<dbReference type="AlphaFoldDB" id="A0A3Q9BLG6"/>
<dbReference type="GO" id="GO:0003676">
    <property type="term" value="F:nucleic acid binding"/>
    <property type="evidence" value="ECO:0007669"/>
    <property type="project" value="InterPro"/>
</dbReference>
<gene>
    <name evidence="3" type="primary">rsmD</name>
    <name evidence="3" type="ORF">EJN90_11285</name>
</gene>
<evidence type="ECO:0000256" key="1">
    <source>
        <dbReference type="ARBA" id="ARBA00022603"/>
    </source>
</evidence>
<keyword evidence="2 3" id="KW-0808">Transferase</keyword>
<sequence length="184" mass="20882">MRVIAGEYKGRNLKAVPGDNTRPTTDKVKESLFNIIGPYFNGGVCFDMFAGSGGLGIEAVSRGIDHAFLSEKNRKAQEVIRNNIQITKEEDKFTLIAGDSRRNVAKIAAENPDTRFRLVFIDPPYQAEKTVEDIQLLVKEELVDEQTTFICEMDKHNQLPNRIELYQKIRRVEYGTIAIEIFEA</sequence>
<dbReference type="OrthoDB" id="9803017at2"/>
<proteinExistence type="predicted"/>
<reference evidence="4" key="1">
    <citation type="submission" date="2018-12" db="EMBL/GenBank/DDBJ databases">
        <title>Complete genome sequencing of Jeotgalibaca sp. H21T32.</title>
        <authorList>
            <person name="Bae J.-W."/>
            <person name="Lee S.-Y."/>
        </authorList>
    </citation>
    <scope>NUCLEOTIDE SEQUENCE [LARGE SCALE GENOMIC DNA]</scope>
    <source>
        <strain evidence="4">H21T32</strain>
    </source>
</reference>
<dbReference type="PROSITE" id="PS00092">
    <property type="entry name" value="N6_MTASE"/>
    <property type="match status" value="1"/>
</dbReference>
<dbReference type="Gene3D" id="3.40.50.150">
    <property type="entry name" value="Vaccinia Virus protein VP39"/>
    <property type="match status" value="1"/>
</dbReference>
<dbReference type="PANTHER" id="PTHR43542:SF1">
    <property type="entry name" value="METHYLTRANSFERASE"/>
    <property type="match status" value="1"/>
</dbReference>
<dbReference type="KEGG" id="jeh:EJN90_11285"/>
<dbReference type="InterPro" id="IPR002052">
    <property type="entry name" value="DNA_methylase_N6_adenine_CS"/>
</dbReference>
<evidence type="ECO:0000256" key="2">
    <source>
        <dbReference type="ARBA" id="ARBA00022679"/>
    </source>
</evidence>
<keyword evidence="1 3" id="KW-0489">Methyltransferase</keyword>
<accession>A0A3Q9BLG6</accession>
<keyword evidence="4" id="KW-1185">Reference proteome</keyword>
<dbReference type="EMBL" id="CP034465">
    <property type="protein sequence ID" value="AZP05174.1"/>
    <property type="molecule type" value="Genomic_DNA"/>
</dbReference>
<dbReference type="GO" id="GO:0052913">
    <property type="term" value="F:16S rRNA (guanine(966)-N(2))-methyltransferase activity"/>
    <property type="evidence" value="ECO:0007669"/>
    <property type="project" value="UniProtKB-EC"/>
</dbReference>
<dbReference type="NCBIfam" id="TIGR00095">
    <property type="entry name" value="16S rRNA (guanine(966)-N(2))-methyltransferase RsmD"/>
    <property type="match status" value="1"/>
</dbReference>
<dbReference type="Proteomes" id="UP000273326">
    <property type="component" value="Chromosome"/>
</dbReference>